<organism evidence="8 9">
    <name type="scientific">Neobacillus bataviensis</name>
    <dbReference type="NCBI Taxonomy" id="220685"/>
    <lineage>
        <taxon>Bacteria</taxon>
        <taxon>Bacillati</taxon>
        <taxon>Bacillota</taxon>
        <taxon>Bacilli</taxon>
        <taxon>Bacillales</taxon>
        <taxon>Bacillaceae</taxon>
        <taxon>Neobacillus</taxon>
    </lineage>
</organism>
<dbReference type="Proteomes" id="UP000319671">
    <property type="component" value="Unassembled WGS sequence"/>
</dbReference>
<name>A0A561D1S0_9BACI</name>
<dbReference type="PROSITE" id="PS51257">
    <property type="entry name" value="PROKAR_LIPOPROTEIN"/>
    <property type="match status" value="1"/>
</dbReference>
<dbReference type="InterPro" id="IPR007267">
    <property type="entry name" value="GtrA_DPMS_TM"/>
</dbReference>
<feature type="transmembrane region" description="Helical" evidence="6">
    <location>
        <begin position="7"/>
        <end position="25"/>
    </location>
</feature>
<evidence type="ECO:0000256" key="5">
    <source>
        <dbReference type="ARBA" id="ARBA00023136"/>
    </source>
</evidence>
<evidence type="ECO:0000313" key="8">
    <source>
        <dbReference type="EMBL" id="TWD97406.1"/>
    </source>
</evidence>
<evidence type="ECO:0000256" key="6">
    <source>
        <dbReference type="SAM" id="Phobius"/>
    </source>
</evidence>
<dbReference type="AlphaFoldDB" id="A0A561D1S0"/>
<dbReference type="GO" id="GO:0000271">
    <property type="term" value="P:polysaccharide biosynthetic process"/>
    <property type="evidence" value="ECO:0007669"/>
    <property type="project" value="InterPro"/>
</dbReference>
<evidence type="ECO:0000256" key="2">
    <source>
        <dbReference type="ARBA" id="ARBA00009399"/>
    </source>
</evidence>
<evidence type="ECO:0000313" key="9">
    <source>
        <dbReference type="Proteomes" id="UP000319671"/>
    </source>
</evidence>
<dbReference type="RefSeq" id="WP_144566638.1">
    <property type="nucleotide sequence ID" value="NZ_VIVN01000010.1"/>
</dbReference>
<evidence type="ECO:0000256" key="3">
    <source>
        <dbReference type="ARBA" id="ARBA00022692"/>
    </source>
</evidence>
<accession>A0A561D1S0</accession>
<feature type="transmembrane region" description="Helical" evidence="6">
    <location>
        <begin position="93"/>
        <end position="113"/>
    </location>
</feature>
<proteinExistence type="inferred from homology"/>
<reference evidence="8 9" key="1">
    <citation type="submission" date="2019-06" db="EMBL/GenBank/DDBJ databases">
        <title>Sorghum-associated microbial communities from plants grown in Nebraska, USA.</title>
        <authorList>
            <person name="Schachtman D."/>
        </authorList>
    </citation>
    <scope>NUCLEOTIDE SEQUENCE [LARGE SCALE GENOMIC DNA]</scope>
    <source>
        <strain evidence="8 9">2482</strain>
    </source>
</reference>
<gene>
    <name evidence="8" type="ORF">FB550_11011</name>
</gene>
<dbReference type="PANTHER" id="PTHR38459:SF1">
    <property type="entry name" value="PROPHAGE BACTOPRENOL-LINKED GLUCOSE TRANSLOCASE HOMOLOG"/>
    <property type="match status" value="1"/>
</dbReference>
<evidence type="ECO:0000256" key="1">
    <source>
        <dbReference type="ARBA" id="ARBA00004141"/>
    </source>
</evidence>
<keyword evidence="5 6" id="KW-0472">Membrane</keyword>
<keyword evidence="3 6" id="KW-0812">Transmembrane</keyword>
<keyword evidence="9" id="KW-1185">Reference proteome</keyword>
<dbReference type="EMBL" id="VIVN01000010">
    <property type="protein sequence ID" value="TWD97406.1"/>
    <property type="molecule type" value="Genomic_DNA"/>
</dbReference>
<comment type="similarity">
    <text evidence="2">Belongs to the GtrA family.</text>
</comment>
<feature type="transmembrane region" description="Helical" evidence="6">
    <location>
        <begin position="31"/>
        <end position="51"/>
    </location>
</feature>
<feature type="transmembrane region" description="Helical" evidence="6">
    <location>
        <begin position="63"/>
        <end position="87"/>
    </location>
</feature>
<comment type="subcellular location">
    <subcellularLocation>
        <location evidence="1">Membrane</location>
        <topology evidence="1">Multi-pass membrane protein</topology>
    </subcellularLocation>
</comment>
<feature type="domain" description="GtrA/DPMS transmembrane" evidence="7">
    <location>
        <begin position="6"/>
        <end position="119"/>
    </location>
</feature>
<dbReference type="Pfam" id="PF04138">
    <property type="entry name" value="GtrA_DPMS_TM"/>
    <property type="match status" value="1"/>
</dbReference>
<evidence type="ECO:0000256" key="4">
    <source>
        <dbReference type="ARBA" id="ARBA00022989"/>
    </source>
</evidence>
<comment type="caution">
    <text evidence="8">The sequence shown here is derived from an EMBL/GenBank/DDBJ whole genome shotgun (WGS) entry which is preliminary data.</text>
</comment>
<dbReference type="PANTHER" id="PTHR38459">
    <property type="entry name" value="PROPHAGE BACTOPRENOL-LINKED GLUCOSE TRANSLOCASE HOMOLOG"/>
    <property type="match status" value="1"/>
</dbReference>
<evidence type="ECO:0000259" key="7">
    <source>
        <dbReference type="Pfam" id="PF04138"/>
    </source>
</evidence>
<protein>
    <submittedName>
        <fullName evidence="8">Putative flippase GtrA</fullName>
    </submittedName>
</protein>
<sequence length="130" mass="15092">MEKLLKFGLVGVVNTLISIGCYILFVKLGMHYIVANIISYLIGLVNSYYWNKRWVFKNKENHLSVFVKFVIVNLVVLSFNTLCLFLFVHKWGFNQYLSQLVATALGMGINFILNKKWTFESKLSDRKQTS</sequence>
<keyword evidence="4 6" id="KW-1133">Transmembrane helix</keyword>
<dbReference type="GO" id="GO:0005886">
    <property type="term" value="C:plasma membrane"/>
    <property type="evidence" value="ECO:0007669"/>
    <property type="project" value="TreeGrafter"/>
</dbReference>
<dbReference type="InterPro" id="IPR051401">
    <property type="entry name" value="GtrA_CellWall_Glycosyl"/>
</dbReference>